<reference evidence="1" key="2">
    <citation type="journal article" date="2015" name="Fish Shellfish Immunol.">
        <title>Early steps in the European eel (Anguilla anguilla)-Vibrio vulnificus interaction in the gills: Role of the RtxA13 toxin.</title>
        <authorList>
            <person name="Callol A."/>
            <person name="Pajuelo D."/>
            <person name="Ebbesson L."/>
            <person name="Teles M."/>
            <person name="MacKenzie S."/>
            <person name="Amaro C."/>
        </authorList>
    </citation>
    <scope>NUCLEOTIDE SEQUENCE</scope>
</reference>
<name>A0A0E9U7X9_ANGAN</name>
<sequence length="9" mass="1030">MFYVASLVT</sequence>
<evidence type="ECO:0000313" key="1">
    <source>
        <dbReference type="EMBL" id="JAH62019.1"/>
    </source>
</evidence>
<accession>A0A0E9U7X9</accession>
<proteinExistence type="predicted"/>
<reference evidence="1" key="1">
    <citation type="submission" date="2014-11" db="EMBL/GenBank/DDBJ databases">
        <authorList>
            <person name="Amaro Gonzalez C."/>
        </authorList>
    </citation>
    <scope>NUCLEOTIDE SEQUENCE</scope>
</reference>
<organism evidence="1">
    <name type="scientific">Anguilla anguilla</name>
    <name type="common">European freshwater eel</name>
    <name type="synonym">Muraena anguilla</name>
    <dbReference type="NCBI Taxonomy" id="7936"/>
    <lineage>
        <taxon>Eukaryota</taxon>
        <taxon>Metazoa</taxon>
        <taxon>Chordata</taxon>
        <taxon>Craniata</taxon>
        <taxon>Vertebrata</taxon>
        <taxon>Euteleostomi</taxon>
        <taxon>Actinopterygii</taxon>
        <taxon>Neopterygii</taxon>
        <taxon>Teleostei</taxon>
        <taxon>Anguilliformes</taxon>
        <taxon>Anguillidae</taxon>
        <taxon>Anguilla</taxon>
    </lineage>
</organism>
<dbReference type="EMBL" id="GBXM01046558">
    <property type="protein sequence ID" value="JAH62019.1"/>
    <property type="molecule type" value="Transcribed_RNA"/>
</dbReference>
<protein>
    <submittedName>
        <fullName evidence="1">Uncharacterized protein</fullName>
    </submittedName>
</protein>